<protein>
    <submittedName>
        <fullName evidence="2">ASCH domain-containing protein</fullName>
    </submittedName>
</protein>
<keyword evidence="3" id="KW-1185">Reference proteome</keyword>
<dbReference type="PIRSF" id="PIRSF021320">
    <property type="entry name" value="DUF984"/>
    <property type="match status" value="1"/>
</dbReference>
<comment type="caution">
    <text evidence="2">The sequence shown here is derived from an EMBL/GenBank/DDBJ whole genome shotgun (WGS) entry which is preliminary data.</text>
</comment>
<proteinExistence type="predicted"/>
<evidence type="ECO:0000313" key="3">
    <source>
        <dbReference type="Proteomes" id="UP000190667"/>
    </source>
</evidence>
<dbReference type="EMBL" id="MRUL01000002">
    <property type="protein sequence ID" value="OON41394.1"/>
    <property type="molecule type" value="Genomic_DNA"/>
</dbReference>
<dbReference type="AlphaFoldDB" id="A0A1S8YQQ0"/>
<dbReference type="SUPFAM" id="SSF88697">
    <property type="entry name" value="PUA domain-like"/>
    <property type="match status" value="1"/>
</dbReference>
<dbReference type="Proteomes" id="UP000190667">
    <property type="component" value="Unassembled WGS sequence"/>
</dbReference>
<dbReference type="SMART" id="SM01022">
    <property type="entry name" value="ASCH"/>
    <property type="match status" value="1"/>
</dbReference>
<dbReference type="RefSeq" id="WP_078001646.1">
    <property type="nucleotide sequence ID" value="NZ_MRUL01000002.1"/>
</dbReference>
<evidence type="ECO:0000313" key="2">
    <source>
        <dbReference type="EMBL" id="OON41394.1"/>
    </source>
</evidence>
<reference evidence="2 3" key="1">
    <citation type="submission" date="2016-12" db="EMBL/GenBank/DDBJ databases">
        <title>Izhakiella australiana sp. nov. of genus Izhakiella isolated from Australian desert.</title>
        <authorList>
            <person name="Ji M."/>
        </authorList>
    </citation>
    <scope>NUCLEOTIDE SEQUENCE [LARGE SCALE GENOMIC DNA]</scope>
    <source>
        <strain evidence="2 3">D4N98</strain>
    </source>
</reference>
<dbReference type="InterPro" id="IPR007374">
    <property type="entry name" value="ASCH_domain"/>
</dbReference>
<dbReference type="CDD" id="cd06553">
    <property type="entry name" value="ASCH_Ef3133_like"/>
    <property type="match status" value="1"/>
</dbReference>
<feature type="domain" description="ASCH" evidence="1">
    <location>
        <begin position="18"/>
        <end position="136"/>
    </location>
</feature>
<evidence type="ECO:0000259" key="1">
    <source>
        <dbReference type="SMART" id="SM01022"/>
    </source>
</evidence>
<dbReference type="OrthoDB" id="9807542at2"/>
<dbReference type="Pfam" id="PF04266">
    <property type="entry name" value="ASCH"/>
    <property type="match status" value="1"/>
</dbReference>
<gene>
    <name evidence="2" type="ORF">BTJ39_05380</name>
</gene>
<sequence length="141" mass="15704">MTQTVEELKQLYPGAQAWAFGDSAELADTLASLVVRGIKTASCCSLACYQQDAPDDVKLGSYHIILDGREQPVCVIRMQSLGLIRFNDMSEALAAMEGEGDLSLAYWRKGHQDFFSREGTFSENMELVFQTFRVVQVVRAN</sequence>
<accession>A0A1S8YQQ0</accession>
<dbReference type="STRING" id="1926881.BTJ39_05380"/>
<dbReference type="PANTHER" id="PTHR39203:SF1">
    <property type="entry name" value="CYTOPLASMIC PROTEIN"/>
    <property type="match status" value="1"/>
</dbReference>
<dbReference type="Gene3D" id="3.10.400.10">
    <property type="entry name" value="Sulfate adenylyltransferase"/>
    <property type="match status" value="1"/>
</dbReference>
<dbReference type="InterPro" id="IPR015947">
    <property type="entry name" value="PUA-like_sf"/>
</dbReference>
<name>A0A1S8YQQ0_9GAMM</name>
<dbReference type="InterPro" id="IPR009326">
    <property type="entry name" value="DUF984"/>
</dbReference>
<dbReference type="PANTHER" id="PTHR39203">
    <property type="entry name" value="CYTOPLASMIC PROTEIN-RELATED"/>
    <property type="match status" value="1"/>
</dbReference>
<organism evidence="2 3">
    <name type="scientific">Izhakiella australiensis</name>
    <dbReference type="NCBI Taxonomy" id="1926881"/>
    <lineage>
        <taxon>Bacteria</taxon>
        <taxon>Pseudomonadati</taxon>
        <taxon>Pseudomonadota</taxon>
        <taxon>Gammaproteobacteria</taxon>
        <taxon>Enterobacterales</taxon>
        <taxon>Erwiniaceae</taxon>
        <taxon>Izhakiella</taxon>
    </lineage>
</organism>